<name>A0A940DG35_9FIRM</name>
<dbReference type="InterPro" id="IPR027417">
    <property type="entry name" value="P-loop_NTPase"/>
</dbReference>
<gene>
    <name evidence="10" type="ORF">IAB16_00150</name>
</gene>
<evidence type="ECO:0000256" key="3">
    <source>
        <dbReference type="ARBA" id="ARBA00022448"/>
    </source>
</evidence>
<dbReference type="PANTHER" id="PTHR43553:SF24">
    <property type="entry name" value="ENERGY-COUPLING FACTOR TRANSPORTER ATP-BINDING PROTEIN ECFA1"/>
    <property type="match status" value="1"/>
</dbReference>
<evidence type="ECO:0000256" key="5">
    <source>
        <dbReference type="ARBA" id="ARBA00022741"/>
    </source>
</evidence>
<evidence type="ECO:0000313" key="11">
    <source>
        <dbReference type="Proteomes" id="UP000727857"/>
    </source>
</evidence>
<dbReference type="CDD" id="cd03225">
    <property type="entry name" value="ABC_cobalt_CbiO_domain1"/>
    <property type="match status" value="1"/>
</dbReference>
<dbReference type="NCBIfam" id="TIGR04520">
    <property type="entry name" value="ECF_ATPase_1"/>
    <property type="match status" value="1"/>
</dbReference>
<keyword evidence="7" id="KW-1278">Translocase</keyword>
<keyword evidence="8" id="KW-0472">Membrane</keyword>
<dbReference type="InterPro" id="IPR030947">
    <property type="entry name" value="EcfA_1"/>
</dbReference>
<dbReference type="SUPFAM" id="SSF52540">
    <property type="entry name" value="P-loop containing nucleoside triphosphate hydrolases"/>
    <property type="match status" value="1"/>
</dbReference>
<dbReference type="InterPro" id="IPR050095">
    <property type="entry name" value="ECF_ABC_transporter_ATP-bd"/>
</dbReference>
<dbReference type="NCBIfam" id="NF010167">
    <property type="entry name" value="PRK13648.1"/>
    <property type="match status" value="1"/>
</dbReference>
<keyword evidence="3" id="KW-0813">Transport</keyword>
<dbReference type="InterPro" id="IPR015856">
    <property type="entry name" value="ABC_transpr_CbiO/EcfA_su"/>
</dbReference>
<dbReference type="Proteomes" id="UP000727857">
    <property type="component" value="Unassembled WGS sequence"/>
</dbReference>
<dbReference type="GO" id="GO:0005524">
    <property type="term" value="F:ATP binding"/>
    <property type="evidence" value="ECO:0007669"/>
    <property type="project" value="UniProtKB-KW"/>
</dbReference>
<accession>A0A940DG35</accession>
<dbReference type="EMBL" id="JADINF010000003">
    <property type="protein sequence ID" value="MBO8423422.1"/>
    <property type="molecule type" value="Genomic_DNA"/>
</dbReference>
<dbReference type="GO" id="GO:0016887">
    <property type="term" value="F:ATP hydrolysis activity"/>
    <property type="evidence" value="ECO:0007669"/>
    <property type="project" value="InterPro"/>
</dbReference>
<dbReference type="InterPro" id="IPR003439">
    <property type="entry name" value="ABC_transporter-like_ATP-bd"/>
</dbReference>
<protein>
    <submittedName>
        <fullName evidence="10">Energy-coupling factor transporter ATPase</fullName>
    </submittedName>
</protein>
<sequence>MPAAAGTIIKVDNVSFDYRSGEHVSRGVRNVSLTVNRGEFVVLLGHNGSGKSTLAKLLNGFVVPDEGTVTVEGIDTRDNDRIYELRAKVGMVFQNADNQMVASVIENDIAFGPENLGVPREDIEKRITWALDAVNMSEHRKRSPNKLSGGQKQRIAIAAILAMYPEVLILDESTAMLDPKGRAEIMETVLRLNKEKGLTVILITHYMDEAIGADRIFVMNEGSVLLEGTPREVFSSTDKIAEAKLELPVASKISAELRRAGLDIPFALTDEELAEGLCRLK</sequence>
<evidence type="ECO:0000256" key="4">
    <source>
        <dbReference type="ARBA" id="ARBA00022475"/>
    </source>
</evidence>
<evidence type="ECO:0000256" key="6">
    <source>
        <dbReference type="ARBA" id="ARBA00022840"/>
    </source>
</evidence>
<dbReference type="PROSITE" id="PS00211">
    <property type="entry name" value="ABC_TRANSPORTER_1"/>
    <property type="match status" value="1"/>
</dbReference>
<proteinExistence type="inferred from homology"/>
<dbReference type="PANTHER" id="PTHR43553">
    <property type="entry name" value="HEAVY METAL TRANSPORTER"/>
    <property type="match status" value="1"/>
</dbReference>
<dbReference type="Gene3D" id="3.40.50.300">
    <property type="entry name" value="P-loop containing nucleotide triphosphate hydrolases"/>
    <property type="match status" value="1"/>
</dbReference>
<keyword evidence="5" id="KW-0547">Nucleotide-binding</keyword>
<comment type="similarity">
    <text evidence="2">Belongs to the ABC transporter superfamily.</text>
</comment>
<reference evidence="10" key="2">
    <citation type="journal article" date="2021" name="PeerJ">
        <title>Extensive microbial diversity within the chicken gut microbiome revealed by metagenomics and culture.</title>
        <authorList>
            <person name="Gilroy R."/>
            <person name="Ravi A."/>
            <person name="Getino M."/>
            <person name="Pursley I."/>
            <person name="Horton D.L."/>
            <person name="Alikhan N.F."/>
            <person name="Baker D."/>
            <person name="Gharbi K."/>
            <person name="Hall N."/>
            <person name="Watson M."/>
            <person name="Adriaenssens E.M."/>
            <person name="Foster-Nyarko E."/>
            <person name="Jarju S."/>
            <person name="Secka A."/>
            <person name="Antonio M."/>
            <person name="Oren A."/>
            <person name="Chaudhuri R.R."/>
            <person name="La Ragione R."/>
            <person name="Hildebrand F."/>
            <person name="Pallen M.J."/>
        </authorList>
    </citation>
    <scope>NUCLEOTIDE SEQUENCE</scope>
    <source>
        <strain evidence="10">517</strain>
    </source>
</reference>
<dbReference type="Pfam" id="PF00005">
    <property type="entry name" value="ABC_tran"/>
    <property type="match status" value="1"/>
</dbReference>
<dbReference type="InterPro" id="IPR003593">
    <property type="entry name" value="AAA+_ATPase"/>
</dbReference>
<evidence type="ECO:0000256" key="2">
    <source>
        <dbReference type="ARBA" id="ARBA00005417"/>
    </source>
</evidence>
<dbReference type="FunFam" id="3.40.50.300:FF:000224">
    <property type="entry name" value="Energy-coupling factor transporter ATP-binding protein EcfA"/>
    <property type="match status" value="1"/>
</dbReference>
<dbReference type="SMART" id="SM00382">
    <property type="entry name" value="AAA"/>
    <property type="match status" value="1"/>
</dbReference>
<comment type="subcellular location">
    <subcellularLocation>
        <location evidence="1">Cell membrane</location>
        <topology evidence="1">Peripheral membrane protein</topology>
    </subcellularLocation>
</comment>
<evidence type="ECO:0000259" key="9">
    <source>
        <dbReference type="PROSITE" id="PS50893"/>
    </source>
</evidence>
<organism evidence="10 11">
    <name type="scientific">Candidatus Stercoripulliclostridium pullicola</name>
    <dbReference type="NCBI Taxonomy" id="2840953"/>
    <lineage>
        <taxon>Bacteria</taxon>
        <taxon>Bacillati</taxon>
        <taxon>Bacillota</taxon>
        <taxon>Clostridia</taxon>
        <taxon>Eubacteriales</taxon>
        <taxon>Candidatus Stercoripulliclostridium</taxon>
    </lineage>
</organism>
<evidence type="ECO:0000256" key="1">
    <source>
        <dbReference type="ARBA" id="ARBA00004202"/>
    </source>
</evidence>
<dbReference type="PROSITE" id="PS50893">
    <property type="entry name" value="ABC_TRANSPORTER_2"/>
    <property type="match status" value="1"/>
</dbReference>
<evidence type="ECO:0000256" key="8">
    <source>
        <dbReference type="ARBA" id="ARBA00023136"/>
    </source>
</evidence>
<comment type="caution">
    <text evidence="10">The sequence shown here is derived from an EMBL/GenBank/DDBJ whole genome shotgun (WGS) entry which is preliminary data.</text>
</comment>
<keyword evidence="4" id="KW-1003">Cell membrane</keyword>
<evidence type="ECO:0000313" key="10">
    <source>
        <dbReference type="EMBL" id="MBO8423422.1"/>
    </source>
</evidence>
<keyword evidence="6" id="KW-0067">ATP-binding</keyword>
<dbReference type="GO" id="GO:0043190">
    <property type="term" value="C:ATP-binding cassette (ABC) transporter complex"/>
    <property type="evidence" value="ECO:0007669"/>
    <property type="project" value="TreeGrafter"/>
</dbReference>
<evidence type="ECO:0000256" key="7">
    <source>
        <dbReference type="ARBA" id="ARBA00022967"/>
    </source>
</evidence>
<dbReference type="InterPro" id="IPR017871">
    <property type="entry name" value="ABC_transporter-like_CS"/>
</dbReference>
<dbReference type="AlphaFoldDB" id="A0A940DG35"/>
<dbReference type="GO" id="GO:0042626">
    <property type="term" value="F:ATPase-coupled transmembrane transporter activity"/>
    <property type="evidence" value="ECO:0007669"/>
    <property type="project" value="TreeGrafter"/>
</dbReference>
<reference evidence="10" key="1">
    <citation type="submission" date="2020-10" db="EMBL/GenBank/DDBJ databases">
        <authorList>
            <person name="Gilroy R."/>
        </authorList>
    </citation>
    <scope>NUCLEOTIDE SEQUENCE</scope>
    <source>
        <strain evidence="10">517</strain>
    </source>
</reference>
<feature type="domain" description="ABC transporter" evidence="9">
    <location>
        <begin position="9"/>
        <end position="246"/>
    </location>
</feature>